<evidence type="ECO:0000256" key="4">
    <source>
        <dbReference type="ARBA" id="ARBA00022723"/>
    </source>
</evidence>
<dbReference type="Gene3D" id="3.40.50.410">
    <property type="entry name" value="von Willebrand factor, type A domain"/>
    <property type="match status" value="1"/>
</dbReference>
<evidence type="ECO:0000256" key="6">
    <source>
        <dbReference type="ARBA" id="ARBA00023274"/>
    </source>
</evidence>
<dbReference type="EMBL" id="CP002043">
    <property type="protein sequence ID" value="ADH65180.1"/>
    <property type="molecule type" value="Genomic_DNA"/>
</dbReference>
<evidence type="ECO:0000313" key="8">
    <source>
        <dbReference type="EMBL" id="ADH65180.1"/>
    </source>
</evidence>
<dbReference type="GO" id="GO:0046872">
    <property type="term" value="F:metal ion binding"/>
    <property type="evidence" value="ECO:0007669"/>
    <property type="project" value="UniProtKB-KW"/>
</dbReference>
<dbReference type="CDD" id="cd00198">
    <property type="entry name" value="vWFA"/>
    <property type="match status" value="1"/>
</dbReference>
<name>D7BJ24_ALLS1</name>
<organism evidence="8 9">
    <name type="scientific">Allomeiothermus silvanus (strain ATCC 700542 / DSM 9946 / NBRC 106475 / NCIMB 13440 / VI-R2)</name>
    <name type="common">Thermus silvanus</name>
    <dbReference type="NCBI Taxonomy" id="526227"/>
    <lineage>
        <taxon>Bacteria</taxon>
        <taxon>Thermotogati</taxon>
        <taxon>Deinococcota</taxon>
        <taxon>Deinococci</taxon>
        <taxon>Thermales</taxon>
        <taxon>Thermaceae</taxon>
        <taxon>Allomeiothermus</taxon>
    </lineage>
</organism>
<keyword evidence="4" id="KW-0479">Metal-binding</keyword>
<dbReference type="AlphaFoldDB" id="D7BJ24"/>
<evidence type="ECO:0000256" key="2">
    <source>
        <dbReference type="ARBA" id="ARBA00007814"/>
    </source>
</evidence>
<evidence type="ECO:0000256" key="3">
    <source>
        <dbReference type="ARBA" id="ARBA00022490"/>
    </source>
</evidence>
<accession>D7BJ24</accession>
<dbReference type="GO" id="GO:0003723">
    <property type="term" value="F:RNA binding"/>
    <property type="evidence" value="ECO:0007669"/>
    <property type="project" value="UniProtKB-KW"/>
</dbReference>
<comment type="similarity">
    <text evidence="2">Belongs to the Ro 60 kDa family.</text>
</comment>
<dbReference type="Pfam" id="PF05731">
    <property type="entry name" value="TROVE"/>
    <property type="match status" value="1"/>
</dbReference>
<dbReference type="Proteomes" id="UP000001916">
    <property type="component" value="Plasmid pMESIL01"/>
</dbReference>
<dbReference type="PANTHER" id="PTHR14202">
    <property type="entry name" value="60 KDA RIBONUCLEOPROTEIN SSA/RO"/>
    <property type="match status" value="1"/>
</dbReference>
<dbReference type="GO" id="GO:1990904">
    <property type="term" value="C:ribonucleoprotein complex"/>
    <property type="evidence" value="ECO:0007669"/>
    <property type="project" value="UniProtKB-KW"/>
</dbReference>
<comment type="subcellular location">
    <subcellularLocation>
        <location evidence="1">Cytoplasm</location>
    </subcellularLocation>
</comment>
<dbReference type="InterPro" id="IPR040322">
    <property type="entry name" value="TROVE2"/>
</dbReference>
<geneLocation type="plasmid" evidence="8 9">
    <name>pMESIL01</name>
</geneLocation>
<dbReference type="KEGG" id="msv:Mesil_3368"/>
<keyword evidence="8" id="KW-0614">Plasmid</keyword>
<evidence type="ECO:0000313" key="9">
    <source>
        <dbReference type="Proteomes" id="UP000001916"/>
    </source>
</evidence>
<evidence type="ECO:0000259" key="7">
    <source>
        <dbReference type="PROSITE" id="PS50988"/>
    </source>
</evidence>
<dbReference type="PANTHER" id="PTHR14202:SF0">
    <property type="entry name" value="RNA-BINDING PROTEIN RO60"/>
    <property type="match status" value="1"/>
</dbReference>
<proteinExistence type="inferred from homology"/>
<dbReference type="InterPro" id="IPR008858">
    <property type="entry name" value="TROVE_dom"/>
</dbReference>
<keyword evidence="9" id="KW-1185">Reference proteome</keyword>
<feature type="domain" description="TROVE" evidence="7">
    <location>
        <begin position="15"/>
        <end position="323"/>
    </location>
</feature>
<evidence type="ECO:0000256" key="1">
    <source>
        <dbReference type="ARBA" id="ARBA00004496"/>
    </source>
</evidence>
<dbReference type="eggNOG" id="COG2425">
    <property type="taxonomic scope" value="Bacteria"/>
</dbReference>
<dbReference type="SUPFAM" id="SSF140864">
    <property type="entry name" value="TROVE domain-like"/>
    <property type="match status" value="1"/>
</dbReference>
<evidence type="ECO:0000256" key="5">
    <source>
        <dbReference type="ARBA" id="ARBA00022884"/>
    </source>
</evidence>
<dbReference type="HOGENOM" id="CLU_039934_0_0_0"/>
<dbReference type="InterPro" id="IPR036465">
    <property type="entry name" value="vWFA_dom_sf"/>
</dbReference>
<dbReference type="SUPFAM" id="SSF53300">
    <property type="entry name" value="vWA-like"/>
    <property type="match status" value="1"/>
</dbReference>
<sequence>MSFNTSRKSRSDAEILTHEGGRGFAPSAAMELLLLVTGSLFSGDTFYERDIHRKDRLARLAEPVTQADPEFVAALAVYARQGLGLRSGPSALLAHLFWWGPTALAREVAKGVWLRGDEHLETLAYTQAQGWKLRKALKQAVAERLNTMSPAALLKYRRRGRSVSQKDALILCHPQPKDRDHALVYEYLVRGPQALPEAQAYAQALLEERPTWERILSEQGRTPQAWQQALPHLQGLSLVRNLKNLHGAGLLQDPEARSLLLQKLTRPEEVRRWRLFPYQWLLAIFQLEALSTSLAELPASRALSEVKAALELALEATLPPLPLQGPSLVLVDLSGSMFSNLSQHSEATYALAAASLGAVLYRRTGGRLYGFDDDLIELPYGPEASVAQMVRHLLDQGGGGTCLGHALQQSLAGFQGQRVVIFTDEQVHDDAETPLRRWIRAGQGRMAYLVNVAGYAPLAIPEQGVVRVGGFSERLLALLPLLESQDPVAWVRTGAWRALA</sequence>
<keyword evidence="6" id="KW-0687">Ribonucleoprotein</keyword>
<protein>
    <recommendedName>
        <fullName evidence="7">TROVE domain-containing protein</fullName>
    </recommendedName>
</protein>
<dbReference type="PROSITE" id="PS50988">
    <property type="entry name" value="TROVE"/>
    <property type="match status" value="1"/>
</dbReference>
<keyword evidence="5" id="KW-0694">RNA-binding</keyword>
<dbReference type="RefSeq" id="WP_013159695.1">
    <property type="nucleotide sequence ID" value="NC_014213.1"/>
</dbReference>
<dbReference type="InterPro" id="IPR037214">
    <property type="entry name" value="TROVE_dom_sf"/>
</dbReference>
<reference evidence="8 9" key="1">
    <citation type="journal article" date="2010" name="Stand. Genomic Sci.">
        <title>Complete genome sequence of Meiothermus silvanus type strain (VI-R2).</title>
        <authorList>
            <person name="Sikorski J."/>
            <person name="Tindall B.J."/>
            <person name="Lowry S."/>
            <person name="Lucas S."/>
            <person name="Nolan M."/>
            <person name="Copeland A."/>
            <person name="Glavina Del Rio T."/>
            <person name="Tice H."/>
            <person name="Cheng J.F."/>
            <person name="Han C."/>
            <person name="Pitluck S."/>
            <person name="Liolios K."/>
            <person name="Ivanova N."/>
            <person name="Mavromatis K."/>
            <person name="Mikhailova N."/>
            <person name="Pati A."/>
            <person name="Goodwin L."/>
            <person name="Chen A."/>
            <person name="Palaniappan K."/>
            <person name="Land M."/>
            <person name="Hauser L."/>
            <person name="Chang Y.J."/>
            <person name="Jeffries C.D."/>
            <person name="Rohde M."/>
            <person name="Goker M."/>
            <person name="Woyke T."/>
            <person name="Bristow J."/>
            <person name="Eisen J.A."/>
            <person name="Markowitz V."/>
            <person name="Hugenholtz P."/>
            <person name="Kyrpides N.C."/>
            <person name="Klenk H.P."/>
            <person name="Lapidus A."/>
        </authorList>
    </citation>
    <scope>NUCLEOTIDE SEQUENCE [LARGE SCALE GENOMIC DNA]</scope>
    <source>
        <strain evidence="9">ATCC 700542 / DSM 9946 / VI-R2</strain>
        <plasmid evidence="9">Plasmid pMESIL01</plasmid>
    </source>
</reference>
<gene>
    <name evidence="8" type="ORF">Mesil_3368</name>
</gene>
<dbReference type="GO" id="GO:0005737">
    <property type="term" value="C:cytoplasm"/>
    <property type="evidence" value="ECO:0007669"/>
    <property type="project" value="UniProtKB-SubCell"/>
</dbReference>
<keyword evidence="3" id="KW-0963">Cytoplasm</keyword>